<accession>A0A932CMH2</accession>
<protein>
    <submittedName>
        <fullName evidence="1">Uncharacterized protein</fullName>
    </submittedName>
</protein>
<dbReference type="Proteomes" id="UP000769766">
    <property type="component" value="Unassembled WGS sequence"/>
</dbReference>
<sequence>MRGEKILYYQRVRKRGRRGGILGIRNGIPKMGKILLTSPEERGAREESPLLSEG</sequence>
<comment type="caution">
    <text evidence="1">The sequence shown here is derived from an EMBL/GenBank/DDBJ whole genome shotgun (WGS) entry which is preliminary data.</text>
</comment>
<dbReference type="EMBL" id="JACPRF010000144">
    <property type="protein sequence ID" value="MBI2876161.1"/>
    <property type="molecule type" value="Genomic_DNA"/>
</dbReference>
<organism evidence="1 2">
    <name type="scientific">Tectimicrobiota bacterium</name>
    <dbReference type="NCBI Taxonomy" id="2528274"/>
    <lineage>
        <taxon>Bacteria</taxon>
        <taxon>Pseudomonadati</taxon>
        <taxon>Nitrospinota/Tectimicrobiota group</taxon>
        <taxon>Candidatus Tectimicrobiota</taxon>
    </lineage>
</organism>
<proteinExistence type="predicted"/>
<reference evidence="1" key="1">
    <citation type="submission" date="2020-07" db="EMBL/GenBank/DDBJ databases">
        <title>Huge and variable diversity of episymbiotic CPR bacteria and DPANN archaea in groundwater ecosystems.</title>
        <authorList>
            <person name="He C.Y."/>
            <person name="Keren R."/>
            <person name="Whittaker M."/>
            <person name="Farag I.F."/>
            <person name="Doudna J."/>
            <person name="Cate J.H.D."/>
            <person name="Banfield J.F."/>
        </authorList>
    </citation>
    <scope>NUCLEOTIDE SEQUENCE</scope>
    <source>
        <strain evidence="1">NC_groundwater_672_Ag_B-0.1um_62_36</strain>
    </source>
</reference>
<evidence type="ECO:0000313" key="1">
    <source>
        <dbReference type="EMBL" id="MBI2876161.1"/>
    </source>
</evidence>
<dbReference type="AlphaFoldDB" id="A0A932CMH2"/>
<name>A0A932CMH2_UNCTE</name>
<evidence type="ECO:0000313" key="2">
    <source>
        <dbReference type="Proteomes" id="UP000769766"/>
    </source>
</evidence>
<gene>
    <name evidence="1" type="ORF">HYY20_04705</name>
</gene>